<dbReference type="InterPro" id="IPR002156">
    <property type="entry name" value="RNaseH_domain"/>
</dbReference>
<comment type="caution">
    <text evidence="13">The sequence shown here is derived from an EMBL/GenBank/DDBJ whole genome shotgun (WGS) entry which is preliminary data.</text>
</comment>
<dbReference type="CDD" id="cd09278">
    <property type="entry name" value="RNase_HI_prokaryote_like"/>
    <property type="match status" value="1"/>
</dbReference>
<keyword evidence="9 11" id="KW-0378">Hydrolase</keyword>
<evidence type="ECO:0000313" key="13">
    <source>
        <dbReference type="EMBL" id="OGL53321.1"/>
    </source>
</evidence>
<evidence type="ECO:0000256" key="10">
    <source>
        <dbReference type="ARBA" id="ARBA00022842"/>
    </source>
</evidence>
<comment type="subcellular location">
    <subcellularLocation>
        <location evidence="11">Cytoplasm</location>
    </subcellularLocation>
</comment>
<evidence type="ECO:0000256" key="1">
    <source>
        <dbReference type="ARBA" id="ARBA00000077"/>
    </source>
</evidence>
<evidence type="ECO:0000256" key="11">
    <source>
        <dbReference type="HAMAP-Rule" id="MF_00042"/>
    </source>
</evidence>
<evidence type="ECO:0000256" key="7">
    <source>
        <dbReference type="ARBA" id="ARBA00022723"/>
    </source>
</evidence>
<accession>A0A1F7SHW8</accession>
<dbReference type="InterPro" id="IPR022892">
    <property type="entry name" value="RNaseHI"/>
</dbReference>
<evidence type="ECO:0000259" key="12">
    <source>
        <dbReference type="PROSITE" id="PS50879"/>
    </source>
</evidence>
<dbReference type="InterPro" id="IPR036397">
    <property type="entry name" value="RNaseH_sf"/>
</dbReference>
<keyword evidence="11" id="KW-0963">Cytoplasm</keyword>
<dbReference type="EC" id="3.1.26.4" evidence="5 11"/>
<dbReference type="EMBL" id="MGDI01000025">
    <property type="protein sequence ID" value="OGL53321.1"/>
    <property type="molecule type" value="Genomic_DNA"/>
</dbReference>
<feature type="binding site" evidence="11">
    <location>
        <position position="133"/>
    </location>
    <ligand>
        <name>Mg(2+)</name>
        <dbReference type="ChEBI" id="CHEBI:18420"/>
        <label>2</label>
    </ligand>
</feature>
<evidence type="ECO:0000256" key="3">
    <source>
        <dbReference type="ARBA" id="ARBA00005300"/>
    </source>
</evidence>
<feature type="binding site" evidence="11">
    <location>
        <position position="9"/>
    </location>
    <ligand>
        <name>Mg(2+)</name>
        <dbReference type="ChEBI" id="CHEBI:18420"/>
        <label>2</label>
    </ligand>
</feature>
<dbReference type="PROSITE" id="PS50879">
    <property type="entry name" value="RNASE_H_1"/>
    <property type="match status" value="1"/>
</dbReference>
<dbReference type="STRING" id="1817883.A3G31_07370"/>
<reference evidence="13 14" key="1">
    <citation type="journal article" date="2016" name="Nat. Commun.">
        <title>Thousands of microbial genomes shed light on interconnected biogeochemical processes in an aquifer system.</title>
        <authorList>
            <person name="Anantharaman K."/>
            <person name="Brown C.T."/>
            <person name="Hug L.A."/>
            <person name="Sharon I."/>
            <person name="Castelle C.J."/>
            <person name="Probst A.J."/>
            <person name="Thomas B.C."/>
            <person name="Singh A."/>
            <person name="Wilkins M.J."/>
            <person name="Karaoz U."/>
            <person name="Brodie E.L."/>
            <person name="Williams K.H."/>
            <person name="Hubbard S.S."/>
            <person name="Banfield J.F."/>
        </authorList>
    </citation>
    <scope>NUCLEOTIDE SEQUENCE [LARGE SCALE GENOMIC DNA]</scope>
</reference>
<dbReference type="FunFam" id="3.30.420.10:FF:000089">
    <property type="entry name" value="Ribonuclease H"/>
    <property type="match status" value="1"/>
</dbReference>
<dbReference type="GO" id="GO:0004523">
    <property type="term" value="F:RNA-DNA hybrid ribonuclease activity"/>
    <property type="evidence" value="ECO:0007669"/>
    <property type="project" value="UniProtKB-UniRule"/>
</dbReference>
<keyword evidence="6 11" id="KW-0540">Nuclease</keyword>
<comment type="similarity">
    <text evidence="3 11">Belongs to the RNase H family.</text>
</comment>
<dbReference type="Gene3D" id="3.30.420.10">
    <property type="entry name" value="Ribonuclease H-like superfamily/Ribonuclease H"/>
    <property type="match status" value="1"/>
</dbReference>
<feature type="binding site" evidence="11">
    <location>
        <position position="69"/>
    </location>
    <ligand>
        <name>Mg(2+)</name>
        <dbReference type="ChEBI" id="CHEBI:18420"/>
        <label>1</label>
    </ligand>
</feature>
<keyword evidence="10 11" id="KW-0460">Magnesium</keyword>
<feature type="domain" description="RNase H type-1" evidence="12">
    <location>
        <begin position="1"/>
        <end position="141"/>
    </location>
</feature>
<feature type="binding site" evidence="11">
    <location>
        <position position="9"/>
    </location>
    <ligand>
        <name>Mg(2+)</name>
        <dbReference type="ChEBI" id="CHEBI:18420"/>
        <label>1</label>
    </ligand>
</feature>
<gene>
    <name evidence="11" type="primary">rnhA</name>
    <name evidence="13" type="ORF">A3G31_07370</name>
</gene>
<dbReference type="InterPro" id="IPR012337">
    <property type="entry name" value="RNaseH-like_sf"/>
</dbReference>
<dbReference type="GO" id="GO:0000287">
    <property type="term" value="F:magnesium ion binding"/>
    <property type="evidence" value="ECO:0007669"/>
    <property type="project" value="UniProtKB-UniRule"/>
</dbReference>
<evidence type="ECO:0000313" key="14">
    <source>
        <dbReference type="Proteomes" id="UP000178082"/>
    </source>
</evidence>
<evidence type="ECO:0000256" key="6">
    <source>
        <dbReference type="ARBA" id="ARBA00022722"/>
    </source>
</evidence>
<keyword evidence="8 11" id="KW-0255">Endonuclease</keyword>
<evidence type="ECO:0000256" key="8">
    <source>
        <dbReference type="ARBA" id="ARBA00022759"/>
    </source>
</evidence>
<comment type="function">
    <text evidence="2 11">Endonuclease that specifically degrades the RNA of RNA-DNA hybrids.</text>
</comment>
<dbReference type="InterPro" id="IPR050092">
    <property type="entry name" value="RNase_H"/>
</dbReference>
<dbReference type="PANTHER" id="PTHR10642">
    <property type="entry name" value="RIBONUCLEASE H1"/>
    <property type="match status" value="1"/>
</dbReference>
<evidence type="ECO:0000256" key="5">
    <source>
        <dbReference type="ARBA" id="ARBA00012180"/>
    </source>
</evidence>
<comment type="catalytic activity">
    <reaction evidence="1 11">
        <text>Endonucleolytic cleavage to 5'-phosphomonoester.</text>
        <dbReference type="EC" id="3.1.26.4"/>
    </reaction>
</comment>
<dbReference type="SUPFAM" id="SSF53098">
    <property type="entry name" value="Ribonuclease H-like"/>
    <property type="match status" value="1"/>
</dbReference>
<feature type="binding site" evidence="11">
    <location>
        <position position="47"/>
    </location>
    <ligand>
        <name>Mg(2+)</name>
        <dbReference type="ChEBI" id="CHEBI:18420"/>
        <label>1</label>
    </ligand>
</feature>
<organism evidence="13 14">
    <name type="scientific">Candidatus Schekmanbacteria bacterium RIFCSPLOWO2_12_FULL_38_15</name>
    <dbReference type="NCBI Taxonomy" id="1817883"/>
    <lineage>
        <taxon>Bacteria</taxon>
        <taxon>Candidatus Schekmaniibacteriota</taxon>
    </lineage>
</organism>
<sequence>MQEITIYCDGACSGNPGPGGFGYIIKKSCKSAEFKGGSPATTNNRMELIAAIKAIEKIKHHSKITVVSDSQYLVKGMTEWIFGWQKRGWINSQKDPVKNKDLWLKLLELSKKHNIKWEWIKGHDGHPENERCDELAREYIEKIKSRKS</sequence>
<evidence type="ECO:0000256" key="9">
    <source>
        <dbReference type="ARBA" id="ARBA00022801"/>
    </source>
</evidence>
<dbReference type="GO" id="GO:0005737">
    <property type="term" value="C:cytoplasm"/>
    <property type="evidence" value="ECO:0007669"/>
    <property type="project" value="UniProtKB-SubCell"/>
</dbReference>
<comment type="cofactor">
    <cofactor evidence="11">
        <name>Mg(2+)</name>
        <dbReference type="ChEBI" id="CHEBI:18420"/>
    </cofactor>
    <text evidence="11">Binds 1 Mg(2+) ion per subunit. May bind a second metal ion at a regulatory site, or after substrate binding.</text>
</comment>
<dbReference type="Pfam" id="PF00075">
    <property type="entry name" value="RNase_H"/>
    <property type="match status" value="1"/>
</dbReference>
<protein>
    <recommendedName>
        <fullName evidence="5 11">Ribonuclease H</fullName>
        <shortName evidence="11">RNase H</shortName>
        <ecNumber evidence="5 11">3.1.26.4</ecNumber>
    </recommendedName>
</protein>
<name>A0A1F7SHW8_9BACT</name>
<dbReference type="AlphaFoldDB" id="A0A1F7SHW8"/>
<comment type="subunit">
    <text evidence="4 11">Monomer.</text>
</comment>
<evidence type="ECO:0000256" key="2">
    <source>
        <dbReference type="ARBA" id="ARBA00004065"/>
    </source>
</evidence>
<evidence type="ECO:0000256" key="4">
    <source>
        <dbReference type="ARBA" id="ARBA00011245"/>
    </source>
</evidence>
<keyword evidence="7 11" id="KW-0479">Metal-binding</keyword>
<dbReference type="NCBIfam" id="NF001236">
    <property type="entry name" value="PRK00203.1"/>
    <property type="match status" value="1"/>
</dbReference>
<dbReference type="GO" id="GO:0043137">
    <property type="term" value="P:DNA replication, removal of RNA primer"/>
    <property type="evidence" value="ECO:0007669"/>
    <property type="project" value="TreeGrafter"/>
</dbReference>
<dbReference type="PANTHER" id="PTHR10642:SF26">
    <property type="entry name" value="RIBONUCLEASE H1"/>
    <property type="match status" value="1"/>
</dbReference>
<dbReference type="GO" id="GO:0003676">
    <property type="term" value="F:nucleic acid binding"/>
    <property type="evidence" value="ECO:0007669"/>
    <property type="project" value="InterPro"/>
</dbReference>
<dbReference type="HAMAP" id="MF_00042">
    <property type="entry name" value="RNase_H"/>
    <property type="match status" value="1"/>
</dbReference>
<proteinExistence type="inferred from homology"/>
<dbReference type="Proteomes" id="UP000178082">
    <property type="component" value="Unassembled WGS sequence"/>
</dbReference>